<organism evidence="1">
    <name type="scientific">bioreactor metagenome</name>
    <dbReference type="NCBI Taxonomy" id="1076179"/>
    <lineage>
        <taxon>unclassified sequences</taxon>
        <taxon>metagenomes</taxon>
        <taxon>ecological metagenomes</taxon>
    </lineage>
</organism>
<comment type="caution">
    <text evidence="1">The sequence shown here is derived from an EMBL/GenBank/DDBJ whole genome shotgun (WGS) entry which is preliminary data.</text>
</comment>
<sequence>MFGSDVAARAGAVFHHKGTAQRLCVFRRQHAGHDVRGAARLVADDNLPLRILGQRQRCTCSQHAGPNHP</sequence>
<evidence type="ECO:0000313" key="1">
    <source>
        <dbReference type="EMBL" id="MPM52800.1"/>
    </source>
</evidence>
<proteinExistence type="predicted"/>
<dbReference type="AlphaFoldDB" id="A0A645AHZ2"/>
<name>A0A645AHZ2_9ZZZZ</name>
<dbReference type="EMBL" id="VSSQ01014030">
    <property type="protein sequence ID" value="MPM52800.1"/>
    <property type="molecule type" value="Genomic_DNA"/>
</dbReference>
<protein>
    <submittedName>
        <fullName evidence="1">Uncharacterized protein</fullName>
    </submittedName>
</protein>
<gene>
    <name evidence="1" type="ORF">SDC9_99563</name>
</gene>
<accession>A0A645AHZ2</accession>
<reference evidence="1" key="1">
    <citation type="submission" date="2019-08" db="EMBL/GenBank/DDBJ databases">
        <authorList>
            <person name="Kucharzyk K."/>
            <person name="Murdoch R.W."/>
            <person name="Higgins S."/>
            <person name="Loffler F."/>
        </authorList>
    </citation>
    <scope>NUCLEOTIDE SEQUENCE</scope>
</reference>